<reference evidence="1" key="1">
    <citation type="submission" date="2019-08" db="EMBL/GenBank/DDBJ databases">
        <authorList>
            <person name="Kucharzyk K."/>
            <person name="Murdoch R.W."/>
            <person name="Higgins S."/>
            <person name="Loffler F."/>
        </authorList>
    </citation>
    <scope>NUCLEOTIDE SEQUENCE</scope>
</reference>
<organism evidence="1">
    <name type="scientific">bioreactor metagenome</name>
    <dbReference type="NCBI Taxonomy" id="1076179"/>
    <lineage>
        <taxon>unclassified sequences</taxon>
        <taxon>metagenomes</taxon>
        <taxon>ecological metagenomes</taxon>
    </lineage>
</organism>
<comment type="caution">
    <text evidence="1">The sequence shown here is derived from an EMBL/GenBank/DDBJ whole genome shotgun (WGS) entry which is preliminary data.</text>
</comment>
<protein>
    <submittedName>
        <fullName evidence="1">Uncharacterized protein</fullName>
    </submittedName>
</protein>
<proteinExistence type="predicted"/>
<dbReference type="InterPro" id="IPR021730">
    <property type="entry name" value="YdbH"/>
</dbReference>
<evidence type="ECO:0000313" key="1">
    <source>
        <dbReference type="EMBL" id="MPM19227.1"/>
    </source>
</evidence>
<dbReference type="AlphaFoldDB" id="A0A644XTJ1"/>
<accession>A0A644XTJ1</accession>
<sequence>MNEKKKRWLNRGCLGRIAIVAVTVAAVLLLQSLPAWLSGKLLPALAESAGIAGLEANVTSLGLTRAELRNAKIRIGGKHAISVDSIRVHYSLPFYPFQRRIKIKSLVITGLRVNIVQENGQWSIPGLYPNLADDQPETDQPANIEEKKAGLVYLQRVILKDCEFRIRYNEALYTVPVSLNLNMPEINEPWQVRGSLQYSGDKFDMNGTLDRDSGEFEFNLKSSLRLANYTVFMPEMPQKRLFGNASFQGKATGRIDNAGEVRDLKAGLSFDRLSVGTAGFAVGVPEGKQFVIALLQTDRDRFEWSMDGIRLARPVLFELTESGGQIVRNGDEVTLGGKIGGSLKKQLWITRDLPLNHEFDFRWNLKEHAGNWNYRLAVTETGWENLVNMAFEKIVVSSEGHIGKGVVSSRNQVAVTPNLSLKAAGRTVRIAAPLLSGDIGFQDGRPTGVVKLHTDGVRVPEFKAATGALDVVLPLDPAATGSIDLAGAAFGDYKLDRVKYEIKRTDETLVLDGQILQSMLPLDCRNICTVSWRPEPEVDIRLNIAAKDKSVPMELGKLSSALKGMTFSGELGADANYHWTAGGQTGGCVAYLRDGRLAGGDGELAASGLDFRIAFPDFPNLNTDTLQRFGCKELKFQNFVFENIEAEFLLERNMAFLLESFSVGWCGGSVFTYSLHLAPGDRNVDVTIYFDGLNISRVINQTGLATAEGDGTIYGRLPLTVGSDGIHLRPGFLYSAPGETRNIKFKDLDGMLDSIPQGSAQYNQLDLASEALKNFNYDWFKVDLRSEGDKLILNSQFNGRPVDKLPFTYDAESGGLARAEGVQANFQGIRLDLNTSVPLNQLLRFNSQIQQLTGGKK</sequence>
<dbReference type="EMBL" id="VSSQ01003136">
    <property type="protein sequence ID" value="MPM19227.1"/>
    <property type="molecule type" value="Genomic_DNA"/>
</dbReference>
<name>A0A644XTJ1_9ZZZZ</name>
<gene>
    <name evidence="1" type="ORF">SDC9_65645</name>
</gene>
<dbReference type="Pfam" id="PF11739">
    <property type="entry name" value="YdbH-like"/>
    <property type="match status" value="1"/>
</dbReference>